<protein>
    <recommendedName>
        <fullName evidence="9">Protein-export membrane protein SecG</fullName>
    </recommendedName>
</protein>
<keyword evidence="4 9" id="KW-0812">Transmembrane</keyword>
<dbReference type="InterPro" id="IPR004692">
    <property type="entry name" value="SecG"/>
</dbReference>
<dbReference type="Pfam" id="PF03840">
    <property type="entry name" value="SecG"/>
    <property type="match status" value="1"/>
</dbReference>
<comment type="caution">
    <text evidence="10">The sequence shown here is derived from an EMBL/GenBank/DDBJ whole genome shotgun (WGS) entry which is preliminary data.</text>
</comment>
<evidence type="ECO:0000256" key="7">
    <source>
        <dbReference type="ARBA" id="ARBA00023010"/>
    </source>
</evidence>
<keyword evidence="5 9" id="KW-0653">Protein transport</keyword>
<comment type="similarity">
    <text evidence="2 9">Belongs to the SecG family.</text>
</comment>
<evidence type="ECO:0000256" key="3">
    <source>
        <dbReference type="ARBA" id="ARBA00022448"/>
    </source>
</evidence>
<gene>
    <name evidence="10" type="primary">secG</name>
    <name evidence="10" type="ORF">COT71_03660</name>
</gene>
<evidence type="ECO:0000256" key="9">
    <source>
        <dbReference type="RuleBase" id="RU365087"/>
    </source>
</evidence>
<keyword evidence="6 9" id="KW-1133">Transmembrane helix</keyword>
<evidence type="ECO:0000256" key="4">
    <source>
        <dbReference type="ARBA" id="ARBA00022692"/>
    </source>
</evidence>
<keyword evidence="3 9" id="KW-0813">Transport</keyword>
<evidence type="ECO:0000313" key="10">
    <source>
        <dbReference type="EMBL" id="PIT97883.1"/>
    </source>
</evidence>
<dbReference type="NCBIfam" id="TIGR00810">
    <property type="entry name" value="secG"/>
    <property type="match status" value="1"/>
</dbReference>
<comment type="caution">
    <text evidence="9">Lacks conserved residue(s) required for the propagation of feature annotation.</text>
</comment>
<dbReference type="GO" id="GO:0009306">
    <property type="term" value="P:protein secretion"/>
    <property type="evidence" value="ECO:0007669"/>
    <property type="project" value="UniProtKB-UniRule"/>
</dbReference>
<keyword evidence="7 9" id="KW-0811">Translocation</keyword>
<proteinExistence type="inferred from homology"/>
<name>A0A2M6WYL4_9BACT</name>
<sequence length="71" mass="7605">MVWLNVLLMIIGTALTAAILVQSRSAGMSGAFGGGAEGFHVRRGSEKTIFRLTIVLAFLFLATAIAHLFIR</sequence>
<comment type="subcellular location">
    <subcellularLocation>
        <location evidence="9">Cell membrane</location>
        <topology evidence="9">Multi-pass membrane protein</topology>
    </subcellularLocation>
    <subcellularLocation>
        <location evidence="1">Membrane</location>
        <topology evidence="1">Multi-pass membrane protein</topology>
    </subcellularLocation>
</comment>
<evidence type="ECO:0000256" key="6">
    <source>
        <dbReference type="ARBA" id="ARBA00022989"/>
    </source>
</evidence>
<evidence type="ECO:0000313" key="11">
    <source>
        <dbReference type="Proteomes" id="UP000230731"/>
    </source>
</evidence>
<dbReference type="GO" id="GO:0005886">
    <property type="term" value="C:plasma membrane"/>
    <property type="evidence" value="ECO:0007669"/>
    <property type="project" value="UniProtKB-SubCell"/>
</dbReference>
<evidence type="ECO:0000256" key="5">
    <source>
        <dbReference type="ARBA" id="ARBA00022927"/>
    </source>
</evidence>
<evidence type="ECO:0000256" key="8">
    <source>
        <dbReference type="ARBA" id="ARBA00023136"/>
    </source>
</evidence>
<keyword evidence="8 9" id="KW-0472">Membrane</keyword>
<dbReference type="GO" id="GO:0015450">
    <property type="term" value="F:protein-transporting ATPase activity"/>
    <property type="evidence" value="ECO:0007669"/>
    <property type="project" value="UniProtKB-UniRule"/>
</dbReference>
<organism evidence="10 11">
    <name type="scientific">Candidatus Andersenbacteria bacterium CG10_big_fil_rev_8_21_14_0_10_54_11</name>
    <dbReference type="NCBI Taxonomy" id="1974485"/>
    <lineage>
        <taxon>Bacteria</taxon>
        <taxon>Candidatus Anderseniibacteriota</taxon>
    </lineage>
</organism>
<reference evidence="11" key="1">
    <citation type="submission" date="2017-09" db="EMBL/GenBank/DDBJ databases">
        <title>Depth-based differentiation of microbial function through sediment-hosted aquifers and enrichment of novel symbionts in the deep terrestrial subsurface.</title>
        <authorList>
            <person name="Probst A.J."/>
            <person name="Ladd B."/>
            <person name="Jarett J.K."/>
            <person name="Geller-Mcgrath D.E."/>
            <person name="Sieber C.M.K."/>
            <person name="Emerson J.B."/>
            <person name="Anantharaman K."/>
            <person name="Thomas B.C."/>
            <person name="Malmstrom R."/>
            <person name="Stieglmeier M."/>
            <person name="Klingl A."/>
            <person name="Woyke T."/>
            <person name="Ryan C.M."/>
            <person name="Banfield J.F."/>
        </authorList>
    </citation>
    <scope>NUCLEOTIDE SEQUENCE [LARGE SCALE GENOMIC DNA]</scope>
</reference>
<dbReference type="Proteomes" id="UP000230731">
    <property type="component" value="Unassembled WGS sequence"/>
</dbReference>
<keyword evidence="9" id="KW-1003">Cell membrane</keyword>
<accession>A0A2M6WYL4</accession>
<dbReference type="AlphaFoldDB" id="A0A2M6WYL4"/>
<evidence type="ECO:0000256" key="1">
    <source>
        <dbReference type="ARBA" id="ARBA00004141"/>
    </source>
</evidence>
<dbReference type="EMBL" id="PEZP01000041">
    <property type="protein sequence ID" value="PIT97883.1"/>
    <property type="molecule type" value="Genomic_DNA"/>
</dbReference>
<evidence type="ECO:0000256" key="2">
    <source>
        <dbReference type="ARBA" id="ARBA00008445"/>
    </source>
</evidence>
<feature type="transmembrane region" description="Helical" evidence="9">
    <location>
        <begin position="49"/>
        <end position="70"/>
    </location>
</feature>
<comment type="function">
    <text evidence="9">Involved in protein export. Participates in an early event of protein translocation.</text>
</comment>